<dbReference type="OrthoDB" id="4092340at2759"/>
<keyword evidence="3" id="KW-1185">Reference proteome</keyword>
<organism evidence="2 3">
    <name type="scientific">Naematelia encephala</name>
    <dbReference type="NCBI Taxonomy" id="71784"/>
    <lineage>
        <taxon>Eukaryota</taxon>
        <taxon>Fungi</taxon>
        <taxon>Dikarya</taxon>
        <taxon>Basidiomycota</taxon>
        <taxon>Agaricomycotina</taxon>
        <taxon>Tremellomycetes</taxon>
        <taxon>Tremellales</taxon>
        <taxon>Naemateliaceae</taxon>
        <taxon>Naematelia</taxon>
    </lineage>
</organism>
<feature type="compositionally biased region" description="Polar residues" evidence="1">
    <location>
        <begin position="415"/>
        <end position="424"/>
    </location>
</feature>
<dbReference type="EMBL" id="MCFC01000019">
    <property type="protein sequence ID" value="ORY30545.1"/>
    <property type="molecule type" value="Genomic_DNA"/>
</dbReference>
<evidence type="ECO:0000256" key="1">
    <source>
        <dbReference type="SAM" id="MobiDB-lite"/>
    </source>
</evidence>
<reference evidence="2 3" key="1">
    <citation type="submission" date="2016-07" db="EMBL/GenBank/DDBJ databases">
        <title>Pervasive Adenine N6-methylation of Active Genes in Fungi.</title>
        <authorList>
            <consortium name="DOE Joint Genome Institute"/>
            <person name="Mondo S.J."/>
            <person name="Dannebaum R.O."/>
            <person name="Kuo R.C."/>
            <person name="Labutti K."/>
            <person name="Haridas S."/>
            <person name="Kuo A."/>
            <person name="Salamov A."/>
            <person name="Ahrendt S.R."/>
            <person name="Lipzen A."/>
            <person name="Sullivan W."/>
            <person name="Andreopoulos W.B."/>
            <person name="Clum A."/>
            <person name="Lindquist E."/>
            <person name="Daum C."/>
            <person name="Ramamoorthy G.K."/>
            <person name="Gryganskyi A."/>
            <person name="Culley D."/>
            <person name="Magnuson J.K."/>
            <person name="James T.Y."/>
            <person name="O'Malley M.A."/>
            <person name="Stajich J.E."/>
            <person name="Spatafora J.W."/>
            <person name="Visel A."/>
            <person name="Grigoriev I.V."/>
        </authorList>
    </citation>
    <scope>NUCLEOTIDE SEQUENCE [LARGE SCALE GENOMIC DNA]</scope>
    <source>
        <strain evidence="2 3">68-887.2</strain>
    </source>
</reference>
<name>A0A1Y2B8X7_9TREE</name>
<feature type="compositionally biased region" description="Polar residues" evidence="1">
    <location>
        <begin position="380"/>
        <end position="391"/>
    </location>
</feature>
<protein>
    <submittedName>
        <fullName evidence="2">Uncharacterized protein</fullName>
    </submittedName>
</protein>
<dbReference type="Proteomes" id="UP000193986">
    <property type="component" value="Unassembled WGS sequence"/>
</dbReference>
<sequence length="494" mass="53731">MASMTTRPYRTHHDMHVAPLVASHMPTFAAPPRATADIPLPEHRTIPKEERRVRYAGAEHTLGPTFSDEEDGDDSAYIASQMAALGLDQLSALAPYGLHGSERNTAVDPRPSDRARGPVDAQAQARIQRQLQLQQLAQQQQQALLLQTILANQPRSGQQASQHQLRESLALLELQQAQQASTYPQLQAHLAAQAQQAQRAVFAAQMQQQQQHQLYLQQLRQQQLDLFTNSQQSYSSPSEQRTILAAQVQASLLARTNRARGMNPDDAELRARFESAPNSNDMYKTPQEPSKPVFEQRLSPYAQPAPSTSWRPSQPAAPPAKSANSDSRPAMGRFAQARQAMANDPKPMGSLSSVLTRRRMTDESSASSQSSSTSERKASDSSQTSPTTSFEEQVRAAPVKNLGLGRPSAPGSGVRSATSPTVLTPRTEPAPRAASYTNGQVARTAVVRQPIGPPGDAKELGDKNFQSRIRRQAGLNLGMLGRRTDAASSTPVVA</sequence>
<feature type="compositionally biased region" description="Low complexity" evidence="1">
    <location>
        <begin position="364"/>
        <end position="373"/>
    </location>
</feature>
<feature type="region of interest" description="Disordered" evidence="1">
    <location>
        <begin position="301"/>
        <end position="328"/>
    </location>
</feature>
<dbReference type="STRING" id="71784.A0A1Y2B8X7"/>
<evidence type="ECO:0000313" key="3">
    <source>
        <dbReference type="Proteomes" id="UP000193986"/>
    </source>
</evidence>
<feature type="region of interest" description="Disordered" evidence="1">
    <location>
        <begin position="356"/>
        <end position="433"/>
    </location>
</feature>
<evidence type="ECO:0000313" key="2">
    <source>
        <dbReference type="EMBL" id="ORY30545.1"/>
    </source>
</evidence>
<feature type="region of interest" description="Disordered" evidence="1">
    <location>
        <begin position="101"/>
        <end position="123"/>
    </location>
</feature>
<accession>A0A1Y2B8X7</accession>
<comment type="caution">
    <text evidence="2">The sequence shown here is derived from an EMBL/GenBank/DDBJ whole genome shotgun (WGS) entry which is preliminary data.</text>
</comment>
<dbReference type="InParanoid" id="A0A1Y2B8X7"/>
<gene>
    <name evidence="2" type="ORF">BCR39DRAFT_587811</name>
</gene>
<proteinExistence type="predicted"/>
<dbReference type="AlphaFoldDB" id="A0A1Y2B8X7"/>